<dbReference type="RefSeq" id="WP_164452662.1">
    <property type="nucleotide sequence ID" value="NZ_JAAIJQ010000023.1"/>
</dbReference>
<dbReference type="AlphaFoldDB" id="A0A6M0JXE9"/>
<evidence type="ECO:0000313" key="3">
    <source>
        <dbReference type="Proteomes" id="UP000483379"/>
    </source>
</evidence>
<comment type="caution">
    <text evidence="2">The sequence shown here is derived from an EMBL/GenBank/DDBJ whole genome shotgun (WGS) entry which is preliminary data.</text>
</comment>
<dbReference type="EMBL" id="JAAIJQ010000023">
    <property type="protein sequence ID" value="NEV62190.1"/>
    <property type="molecule type" value="Genomic_DNA"/>
</dbReference>
<feature type="signal peptide" evidence="1">
    <location>
        <begin position="1"/>
        <end position="24"/>
    </location>
</feature>
<keyword evidence="1" id="KW-0732">Signal</keyword>
<dbReference type="PROSITE" id="PS51257">
    <property type="entry name" value="PROKAR_LIPOPROTEIN"/>
    <property type="match status" value="1"/>
</dbReference>
<evidence type="ECO:0000313" key="2">
    <source>
        <dbReference type="EMBL" id="NEV62190.1"/>
    </source>
</evidence>
<organism evidence="2 3">
    <name type="scientific">Thiorhodococcus minor</name>
    <dbReference type="NCBI Taxonomy" id="57489"/>
    <lineage>
        <taxon>Bacteria</taxon>
        <taxon>Pseudomonadati</taxon>
        <taxon>Pseudomonadota</taxon>
        <taxon>Gammaproteobacteria</taxon>
        <taxon>Chromatiales</taxon>
        <taxon>Chromatiaceae</taxon>
        <taxon>Thiorhodococcus</taxon>
    </lineage>
</organism>
<dbReference type="Proteomes" id="UP000483379">
    <property type="component" value="Unassembled WGS sequence"/>
</dbReference>
<evidence type="ECO:0000256" key="1">
    <source>
        <dbReference type="SAM" id="SignalP"/>
    </source>
</evidence>
<keyword evidence="3" id="KW-1185">Reference proteome</keyword>
<accession>A0A6M0JXE9</accession>
<reference evidence="2 3" key="1">
    <citation type="submission" date="2020-02" db="EMBL/GenBank/DDBJ databases">
        <title>Genome sequences of Thiorhodococcus mannitoliphagus and Thiorhodococcus minor, purple sulfur photosynthetic bacteria in the gammaproteobacterial family, Chromatiaceae.</title>
        <authorList>
            <person name="Aviles F.A."/>
            <person name="Meyer T.E."/>
            <person name="Kyndt J.A."/>
        </authorList>
    </citation>
    <scope>NUCLEOTIDE SEQUENCE [LARGE SCALE GENOMIC DNA]</scope>
    <source>
        <strain evidence="2 3">DSM 11518</strain>
    </source>
</reference>
<protein>
    <submittedName>
        <fullName evidence="2">Uncharacterized protein</fullName>
    </submittedName>
</protein>
<feature type="chain" id="PRO_5026827304" evidence="1">
    <location>
        <begin position="25"/>
        <end position="116"/>
    </location>
</feature>
<proteinExistence type="predicted"/>
<gene>
    <name evidence="2" type="ORF">G3446_09855</name>
</gene>
<sequence>MIRSTQVAPLSWALSMAAALSACAQNPAVSDRLVENRGAEGFLDRIEQSCGTLSVGHQQLKYLLGESSDDTYFIDETSKLYFGRVDKRTYATDLEAFYPGGTTQSALDCIFAQLDD</sequence>
<name>A0A6M0JXE9_9GAMM</name>